<proteinExistence type="inferred from homology"/>
<dbReference type="Proteomes" id="UP000000771">
    <property type="component" value="Chromosome"/>
</dbReference>
<evidence type="ECO:0000259" key="11">
    <source>
        <dbReference type="PROSITE" id="PS00300"/>
    </source>
</evidence>
<dbReference type="InterPro" id="IPR042101">
    <property type="entry name" value="SRP54_N_sf"/>
</dbReference>
<dbReference type="AlphaFoldDB" id="C7M0B8"/>
<dbReference type="SMART" id="SM00963">
    <property type="entry name" value="SRP54_N"/>
    <property type="match status" value="1"/>
</dbReference>
<comment type="function">
    <text evidence="9">Involved in targeting and insertion of nascent membrane proteins into the cytoplasmic membrane. Acts as a receptor for the complex formed by the signal recognition particle (SRP) and the ribosome-nascent chain (RNC).</text>
</comment>
<comment type="subunit">
    <text evidence="9">Part of the signal recognition particle protein translocation system, which is composed of SRP and FtsY.</text>
</comment>
<dbReference type="InterPro" id="IPR027417">
    <property type="entry name" value="P-loop_NTPase"/>
</dbReference>
<sequence length="367" mass="38498">MVLDIVLLVVLVFAIATAALLVRRRPRVGPHAREESIPASESAAPDEAAAVIGQSRPRTLEGAMRRSSGRFRDLRRRIGGLDRDALFQTMEEVLLESDLGPTLTAAVLDEVRRETGRGASADDLWQALRRALRARLLSGDRSLAVAAELPTVILVVGVNGAGKTTTVGKLAARLRERGDVVIAAADTFRAAATEQVAVWAERSGVRLVAGQQGADPGAVVFDAVDAAKARGAAVVVCDTAGRLQNKANLMAELGKVRRVAEKAAGHVDEVLLVVDATTGQNGLSQARVFGEVTGLTGVVLTKLDGSAKGGIALAIEHEFKVPVKLVGVGEALEDLQPFDPDDFVDALLDMSGSEAGPDSMRGDEADV</sequence>
<keyword evidence="3 9" id="KW-0547">Nucleotide-binding</keyword>
<feature type="binding site" evidence="9">
    <location>
        <begin position="238"/>
        <end position="242"/>
    </location>
    <ligand>
        <name>GTP</name>
        <dbReference type="ChEBI" id="CHEBI:37565"/>
    </ligand>
</feature>
<feature type="domain" description="SRP54-type proteins GTP-binding" evidence="11">
    <location>
        <begin position="322"/>
        <end position="335"/>
    </location>
</feature>
<keyword evidence="2 9" id="KW-0963">Cytoplasm</keyword>
<reference evidence="12 13" key="1">
    <citation type="journal article" date="2009" name="Stand. Genomic Sci.">
        <title>Complete genome sequence of Acidimicrobium ferrooxidans type strain (ICP).</title>
        <authorList>
            <person name="Clum A."/>
            <person name="Nolan M."/>
            <person name="Lang E."/>
            <person name="Glavina Del Rio T."/>
            <person name="Tice H."/>
            <person name="Copeland A."/>
            <person name="Cheng J.F."/>
            <person name="Lucas S."/>
            <person name="Chen F."/>
            <person name="Bruce D."/>
            <person name="Goodwin L."/>
            <person name="Pitluck S."/>
            <person name="Ivanova N."/>
            <person name="Mavrommatis K."/>
            <person name="Mikhailova N."/>
            <person name="Pati A."/>
            <person name="Chen A."/>
            <person name="Palaniappan K."/>
            <person name="Goker M."/>
            <person name="Spring S."/>
            <person name="Land M."/>
            <person name="Hauser L."/>
            <person name="Chang Y.J."/>
            <person name="Jeffries C.C."/>
            <person name="Chain P."/>
            <person name="Bristow J."/>
            <person name="Eisen J.A."/>
            <person name="Markowitz V."/>
            <person name="Hugenholtz P."/>
            <person name="Kyrpides N.C."/>
            <person name="Klenk H.P."/>
            <person name="Lapidus A."/>
        </authorList>
    </citation>
    <scope>NUCLEOTIDE SEQUENCE [LARGE SCALE GENOMIC DNA]</scope>
    <source>
        <strain evidence="13">DSM 10331 / JCM 15462 / NBRC 103882 / ICP</strain>
    </source>
</reference>
<keyword evidence="1 9" id="KW-1003">Cell membrane</keyword>
<keyword evidence="4 9" id="KW-0378">Hydrolase</keyword>
<dbReference type="GO" id="GO:0005047">
    <property type="term" value="F:signal recognition particle binding"/>
    <property type="evidence" value="ECO:0007669"/>
    <property type="project" value="TreeGrafter"/>
</dbReference>
<feature type="region of interest" description="Disordered" evidence="10">
    <location>
        <begin position="33"/>
        <end position="52"/>
    </location>
</feature>
<dbReference type="InterPro" id="IPR000897">
    <property type="entry name" value="SRP54_GTPase_dom"/>
</dbReference>
<dbReference type="GO" id="GO:0005525">
    <property type="term" value="F:GTP binding"/>
    <property type="evidence" value="ECO:0007669"/>
    <property type="project" value="UniProtKB-UniRule"/>
</dbReference>
<keyword evidence="5 9" id="KW-0342">GTP-binding</keyword>
<evidence type="ECO:0000256" key="7">
    <source>
        <dbReference type="ARBA" id="ARBA00023170"/>
    </source>
</evidence>
<evidence type="ECO:0000313" key="12">
    <source>
        <dbReference type="EMBL" id="ACU54426.1"/>
    </source>
</evidence>
<dbReference type="STRING" id="525909.Afer_1503"/>
<dbReference type="SUPFAM" id="SSF47364">
    <property type="entry name" value="Domain of the SRP/SRP receptor G-proteins"/>
    <property type="match status" value="1"/>
</dbReference>
<dbReference type="SMART" id="SM00962">
    <property type="entry name" value="SRP54"/>
    <property type="match status" value="1"/>
</dbReference>
<dbReference type="HAMAP" id="MF_00920">
    <property type="entry name" value="FtsY"/>
    <property type="match status" value="1"/>
</dbReference>
<evidence type="ECO:0000313" key="13">
    <source>
        <dbReference type="Proteomes" id="UP000000771"/>
    </source>
</evidence>
<dbReference type="FunFam" id="3.40.50.300:FF:000053">
    <property type="entry name" value="Signal recognition particle receptor FtsY"/>
    <property type="match status" value="1"/>
</dbReference>
<dbReference type="eggNOG" id="COG0552">
    <property type="taxonomic scope" value="Bacteria"/>
</dbReference>
<keyword evidence="13" id="KW-1185">Reference proteome</keyword>
<dbReference type="SUPFAM" id="SSF52540">
    <property type="entry name" value="P-loop containing nucleoside triphosphate hydrolases"/>
    <property type="match status" value="1"/>
</dbReference>
<evidence type="ECO:0000256" key="8">
    <source>
        <dbReference type="ARBA" id="ARBA00048027"/>
    </source>
</evidence>
<evidence type="ECO:0000256" key="6">
    <source>
        <dbReference type="ARBA" id="ARBA00023136"/>
    </source>
</evidence>
<evidence type="ECO:0000256" key="1">
    <source>
        <dbReference type="ARBA" id="ARBA00022475"/>
    </source>
</evidence>
<dbReference type="GO" id="GO:0005886">
    <property type="term" value="C:plasma membrane"/>
    <property type="evidence" value="ECO:0007669"/>
    <property type="project" value="UniProtKB-SubCell"/>
</dbReference>
<dbReference type="InterPro" id="IPR004390">
    <property type="entry name" value="SR_rcpt_FtsY"/>
</dbReference>
<dbReference type="EMBL" id="CP001631">
    <property type="protein sequence ID" value="ACU54426.1"/>
    <property type="molecule type" value="Genomic_DNA"/>
</dbReference>
<feature type="compositionally biased region" description="Low complexity" evidence="10">
    <location>
        <begin position="37"/>
        <end position="50"/>
    </location>
</feature>
<protein>
    <recommendedName>
        <fullName evidence="9">Signal recognition particle receptor FtsY</fullName>
        <shortName evidence="9">SRP receptor</shortName>
        <ecNumber evidence="9">3.6.5.4</ecNumber>
    </recommendedName>
</protein>
<dbReference type="PANTHER" id="PTHR43134">
    <property type="entry name" value="SIGNAL RECOGNITION PARTICLE RECEPTOR SUBUNIT ALPHA"/>
    <property type="match status" value="1"/>
</dbReference>
<name>C7M0B8_ACIFD</name>
<dbReference type="GO" id="GO:0005737">
    <property type="term" value="C:cytoplasm"/>
    <property type="evidence" value="ECO:0007669"/>
    <property type="project" value="UniProtKB-SubCell"/>
</dbReference>
<keyword evidence="7 9" id="KW-0675">Receptor</keyword>
<feature type="binding site" evidence="9">
    <location>
        <begin position="157"/>
        <end position="164"/>
    </location>
    <ligand>
        <name>GTP</name>
        <dbReference type="ChEBI" id="CHEBI:37565"/>
    </ligand>
</feature>
<dbReference type="Gene3D" id="1.20.120.140">
    <property type="entry name" value="Signal recognition particle SRP54, nucleotide-binding domain"/>
    <property type="match status" value="1"/>
</dbReference>
<evidence type="ECO:0000256" key="10">
    <source>
        <dbReference type="SAM" id="MobiDB-lite"/>
    </source>
</evidence>
<comment type="subcellular location">
    <subcellularLocation>
        <location evidence="9">Cell membrane</location>
        <topology evidence="9">Peripheral membrane protein</topology>
        <orientation evidence="9">Cytoplasmic side</orientation>
    </subcellularLocation>
    <subcellularLocation>
        <location evidence="9">Cytoplasm</location>
    </subcellularLocation>
</comment>
<feature type="binding site" evidence="9">
    <location>
        <begin position="301"/>
        <end position="304"/>
    </location>
    <ligand>
        <name>GTP</name>
        <dbReference type="ChEBI" id="CHEBI:37565"/>
    </ligand>
</feature>
<dbReference type="OrthoDB" id="9804720at2"/>
<dbReference type="GO" id="GO:0006614">
    <property type="term" value="P:SRP-dependent cotranslational protein targeting to membrane"/>
    <property type="evidence" value="ECO:0007669"/>
    <property type="project" value="InterPro"/>
</dbReference>
<evidence type="ECO:0000256" key="2">
    <source>
        <dbReference type="ARBA" id="ARBA00022490"/>
    </source>
</evidence>
<dbReference type="EC" id="3.6.5.4" evidence="9"/>
<dbReference type="InterPro" id="IPR036225">
    <property type="entry name" value="SRP/SRP_N"/>
</dbReference>
<evidence type="ECO:0000256" key="5">
    <source>
        <dbReference type="ARBA" id="ARBA00023134"/>
    </source>
</evidence>
<dbReference type="Gene3D" id="3.40.50.300">
    <property type="entry name" value="P-loop containing nucleotide triphosphate hydrolases"/>
    <property type="match status" value="1"/>
</dbReference>
<evidence type="ECO:0000256" key="4">
    <source>
        <dbReference type="ARBA" id="ARBA00022801"/>
    </source>
</evidence>
<dbReference type="SMART" id="SM00382">
    <property type="entry name" value="AAA"/>
    <property type="match status" value="1"/>
</dbReference>
<comment type="similarity">
    <text evidence="9">Belongs to the GTP-binding SRP family. FtsY subfamily.</text>
</comment>
<dbReference type="RefSeq" id="WP_015798905.1">
    <property type="nucleotide sequence ID" value="NC_013124.1"/>
</dbReference>
<dbReference type="PROSITE" id="PS00300">
    <property type="entry name" value="SRP54"/>
    <property type="match status" value="1"/>
</dbReference>
<dbReference type="GO" id="GO:0003924">
    <property type="term" value="F:GTPase activity"/>
    <property type="evidence" value="ECO:0007669"/>
    <property type="project" value="UniProtKB-UniRule"/>
</dbReference>
<gene>
    <name evidence="9" type="primary">ftsY</name>
    <name evidence="12" type="ordered locus">Afer_1503</name>
</gene>
<dbReference type="InterPro" id="IPR013822">
    <property type="entry name" value="Signal_recog_particl_SRP54_hlx"/>
</dbReference>
<dbReference type="Pfam" id="PF00448">
    <property type="entry name" value="SRP54"/>
    <property type="match status" value="1"/>
</dbReference>
<accession>C7M0B8</accession>
<dbReference type="InterPro" id="IPR003593">
    <property type="entry name" value="AAA+_ATPase"/>
</dbReference>
<dbReference type="NCBIfam" id="TIGR00064">
    <property type="entry name" value="ftsY"/>
    <property type="match status" value="1"/>
</dbReference>
<evidence type="ECO:0000256" key="9">
    <source>
        <dbReference type="HAMAP-Rule" id="MF_00920"/>
    </source>
</evidence>
<organism evidence="12 13">
    <name type="scientific">Acidimicrobium ferrooxidans (strain DSM 10331 / JCM 15462 / NBRC 103882 / ICP)</name>
    <dbReference type="NCBI Taxonomy" id="525909"/>
    <lineage>
        <taxon>Bacteria</taxon>
        <taxon>Bacillati</taxon>
        <taxon>Actinomycetota</taxon>
        <taxon>Acidimicrobiia</taxon>
        <taxon>Acidimicrobiales</taxon>
        <taxon>Acidimicrobiaceae</taxon>
        <taxon>Acidimicrobium</taxon>
    </lineage>
</organism>
<comment type="catalytic activity">
    <reaction evidence="8 9">
        <text>GTP + H2O = GDP + phosphate + H(+)</text>
        <dbReference type="Rhea" id="RHEA:19669"/>
        <dbReference type="ChEBI" id="CHEBI:15377"/>
        <dbReference type="ChEBI" id="CHEBI:15378"/>
        <dbReference type="ChEBI" id="CHEBI:37565"/>
        <dbReference type="ChEBI" id="CHEBI:43474"/>
        <dbReference type="ChEBI" id="CHEBI:58189"/>
        <dbReference type="EC" id="3.6.5.4"/>
    </reaction>
</comment>
<dbReference type="HOGENOM" id="CLU_009301_1_3_11"/>
<keyword evidence="6 9" id="KW-0472">Membrane</keyword>
<dbReference type="KEGG" id="afo:Afer_1503"/>
<dbReference type="PANTHER" id="PTHR43134:SF1">
    <property type="entry name" value="SIGNAL RECOGNITION PARTICLE RECEPTOR SUBUNIT ALPHA"/>
    <property type="match status" value="1"/>
</dbReference>
<evidence type="ECO:0000256" key="3">
    <source>
        <dbReference type="ARBA" id="ARBA00022741"/>
    </source>
</evidence>